<evidence type="ECO:0000313" key="3">
    <source>
        <dbReference type="Proteomes" id="UP001142610"/>
    </source>
</evidence>
<proteinExistence type="predicted"/>
<dbReference type="GO" id="GO:0016787">
    <property type="term" value="F:hydrolase activity"/>
    <property type="evidence" value="ECO:0007669"/>
    <property type="project" value="UniProtKB-KW"/>
</dbReference>
<gene>
    <name evidence="2" type="ORF">NOG11_14640</name>
</gene>
<dbReference type="AlphaFoldDB" id="A0A9X2RLA1"/>
<dbReference type="Gene3D" id="3.40.50.1820">
    <property type="entry name" value="alpha/beta hydrolase"/>
    <property type="match status" value="1"/>
</dbReference>
<feature type="domain" description="AB hydrolase-1" evidence="1">
    <location>
        <begin position="53"/>
        <end position="151"/>
    </location>
</feature>
<dbReference type="Gene3D" id="1.10.10.800">
    <property type="match status" value="1"/>
</dbReference>
<dbReference type="RefSeq" id="WP_256620556.1">
    <property type="nucleotide sequence ID" value="NZ_JANIBC010000024.1"/>
</dbReference>
<accession>A0A9X2RLA1</accession>
<dbReference type="Pfam" id="PF00561">
    <property type="entry name" value="Abhydrolase_1"/>
    <property type="match status" value="1"/>
</dbReference>
<comment type="caution">
    <text evidence="2">The sequence shown here is derived from an EMBL/GenBank/DDBJ whole genome shotgun (WGS) entry which is preliminary data.</text>
</comment>
<dbReference type="PANTHER" id="PTHR47751:SF1">
    <property type="entry name" value="SUPERFAMILY HYDROLASE, PUTATIVE (AFU_ORTHOLOGUE AFUA_2G16580)-RELATED"/>
    <property type="match status" value="1"/>
</dbReference>
<dbReference type="InterPro" id="IPR000073">
    <property type="entry name" value="AB_hydrolase_1"/>
</dbReference>
<dbReference type="InterPro" id="IPR029058">
    <property type="entry name" value="AB_hydrolase_fold"/>
</dbReference>
<organism evidence="2 3">
    <name type="scientific">Parvularcula maris</name>
    <dbReference type="NCBI Taxonomy" id="2965077"/>
    <lineage>
        <taxon>Bacteria</taxon>
        <taxon>Pseudomonadati</taxon>
        <taxon>Pseudomonadota</taxon>
        <taxon>Alphaproteobacteria</taxon>
        <taxon>Parvularculales</taxon>
        <taxon>Parvularculaceae</taxon>
        <taxon>Parvularcula</taxon>
    </lineage>
</organism>
<keyword evidence="3" id="KW-1185">Reference proteome</keyword>
<dbReference type="SUPFAM" id="SSF53474">
    <property type="entry name" value="alpha/beta-Hydrolases"/>
    <property type="match status" value="1"/>
</dbReference>
<reference evidence="2" key="1">
    <citation type="submission" date="2022-07" db="EMBL/GenBank/DDBJ databases">
        <title>Parvularcula maris sp. nov., an algicidal bacterium isolated from seawater.</title>
        <authorList>
            <person name="Li F."/>
        </authorList>
    </citation>
    <scope>NUCLEOTIDE SEQUENCE</scope>
    <source>
        <strain evidence="2">BGMRC 0090</strain>
    </source>
</reference>
<dbReference type="InterPro" id="IPR051411">
    <property type="entry name" value="Polyketide_trans_af380"/>
</dbReference>
<dbReference type="Proteomes" id="UP001142610">
    <property type="component" value="Unassembled WGS sequence"/>
</dbReference>
<protein>
    <submittedName>
        <fullName evidence="2">Alpha/beta hydrolase</fullName>
    </submittedName>
</protein>
<name>A0A9X2RLA1_9PROT</name>
<evidence type="ECO:0000313" key="2">
    <source>
        <dbReference type="EMBL" id="MCQ8186618.1"/>
    </source>
</evidence>
<dbReference type="EMBL" id="JANIBC010000024">
    <property type="protein sequence ID" value="MCQ8186618.1"/>
    <property type="molecule type" value="Genomic_DNA"/>
</dbReference>
<sequence length="297" mass="33205">MSAIETSRVTFESGGLSFVGDLVSPAGETSKLPAVAIIGPMTFERNQAPSRYAQTLAENGFRALAFDPRYRGDSGGEPRAWENPVHKVEDLKEAVSFLANRDDVNADRVHVLGICQGGSEALRAAAEHPAARSLTTITSQYRDKEGDLAWLTEEGYEARLARGVEAFHKYRDTGEVDYVKAVDQTDMEVGMPGDFVWEWYQPWADRGEWENRYAVMSDKDLLEYESISAAQTIGKPWLMIHGDQCFLPDAAKRHFDAIPEGTPKRLVWDDTPHLAYYDQADAIARGTAETVAWFERH</sequence>
<evidence type="ECO:0000259" key="1">
    <source>
        <dbReference type="Pfam" id="PF00561"/>
    </source>
</evidence>
<dbReference type="PANTHER" id="PTHR47751">
    <property type="entry name" value="SUPERFAMILY HYDROLASE, PUTATIVE (AFU_ORTHOLOGUE AFUA_2G16580)-RELATED"/>
    <property type="match status" value="1"/>
</dbReference>
<keyword evidence="2" id="KW-0378">Hydrolase</keyword>